<dbReference type="AlphaFoldDB" id="A0A7R9AB01"/>
<comment type="pathway">
    <text evidence="2">Protein modification; protein glycosylation.</text>
</comment>
<dbReference type="Gene3D" id="3.90.550.50">
    <property type="match status" value="1"/>
</dbReference>
<dbReference type="InterPro" id="IPR026050">
    <property type="entry name" value="C1GALT1/C1GALT1_chp1"/>
</dbReference>
<evidence type="ECO:0000256" key="7">
    <source>
        <dbReference type="ARBA" id="ARBA00022692"/>
    </source>
</evidence>
<evidence type="ECO:0000256" key="3">
    <source>
        <dbReference type="ARBA" id="ARBA00006462"/>
    </source>
</evidence>
<evidence type="ECO:0000313" key="14">
    <source>
        <dbReference type="EMBL" id="CAD7250643.1"/>
    </source>
</evidence>
<dbReference type="PANTHER" id="PTHR23033">
    <property type="entry name" value="BETA1,3-GALACTOSYLTRANSFERASE"/>
    <property type="match status" value="1"/>
</dbReference>
<gene>
    <name evidence="14" type="ORF">DSTB1V02_LOCUS10413</name>
</gene>
<reference evidence="14" key="1">
    <citation type="submission" date="2020-11" db="EMBL/GenBank/DDBJ databases">
        <authorList>
            <person name="Tran Van P."/>
        </authorList>
    </citation>
    <scope>NUCLEOTIDE SEQUENCE</scope>
</reference>
<organism evidence="14">
    <name type="scientific">Darwinula stevensoni</name>
    <dbReference type="NCBI Taxonomy" id="69355"/>
    <lineage>
        <taxon>Eukaryota</taxon>
        <taxon>Metazoa</taxon>
        <taxon>Ecdysozoa</taxon>
        <taxon>Arthropoda</taxon>
        <taxon>Crustacea</taxon>
        <taxon>Oligostraca</taxon>
        <taxon>Ostracoda</taxon>
        <taxon>Podocopa</taxon>
        <taxon>Podocopida</taxon>
        <taxon>Darwinulocopina</taxon>
        <taxon>Darwinuloidea</taxon>
        <taxon>Darwinulidae</taxon>
        <taxon>Darwinula</taxon>
    </lineage>
</organism>
<evidence type="ECO:0000256" key="4">
    <source>
        <dbReference type="ARBA" id="ARBA00012557"/>
    </source>
</evidence>
<keyword evidence="8" id="KW-0547">Nucleotide-binding</keyword>
<proteinExistence type="inferred from homology"/>
<evidence type="ECO:0000256" key="1">
    <source>
        <dbReference type="ARBA" id="ARBA00004606"/>
    </source>
</evidence>
<evidence type="ECO:0000256" key="9">
    <source>
        <dbReference type="ARBA" id="ARBA00022968"/>
    </source>
</evidence>
<feature type="domain" description="Fringe-like glycosyltransferase" evidence="13">
    <location>
        <begin position="50"/>
        <end position="151"/>
    </location>
</feature>
<evidence type="ECO:0000259" key="13">
    <source>
        <dbReference type="Pfam" id="PF02434"/>
    </source>
</evidence>
<keyword evidence="11" id="KW-0472">Membrane</keyword>
<dbReference type="EMBL" id="LR902496">
    <property type="protein sequence ID" value="CAD7250643.1"/>
    <property type="molecule type" value="Genomic_DNA"/>
</dbReference>
<evidence type="ECO:0000256" key="5">
    <source>
        <dbReference type="ARBA" id="ARBA00022676"/>
    </source>
</evidence>
<keyword evidence="9" id="KW-0735">Signal-anchor</keyword>
<sequence length="242" mass="27319">MTSPHSNPKSGKNNQKLIDDADPSLPAVGLKGGRNHAWLRTREALRYVHRHHSDDADWFLQADDDTYVIVENLRHMLLDRDPLEPVVFGCRFEKVVEPGSVSTGSGYLLSREALKRLVEKALPSHTSCPVCCSEGGDDVAFVQCLRAVGVEIEESRDPSGRWRMFPFVPEHHLLPDAEEVWSWFRSATSFPYAEGLECCSDAAVSIHYVSPELMYILEYFIYHLRPYGVAPVSRSDEGEVRC</sequence>
<accession>A0A7R9AB01</accession>
<dbReference type="Proteomes" id="UP000677054">
    <property type="component" value="Unassembled WGS sequence"/>
</dbReference>
<evidence type="ECO:0000313" key="15">
    <source>
        <dbReference type="Proteomes" id="UP000677054"/>
    </source>
</evidence>
<comment type="similarity">
    <text evidence="3">Belongs to the glycosyltransferase 31 family. Beta3-Gal-T subfamily.</text>
</comment>
<dbReference type="EC" id="2.4.1.122" evidence="4"/>
<feature type="region of interest" description="Disordered" evidence="12">
    <location>
        <begin position="1"/>
        <end position="28"/>
    </location>
</feature>
<evidence type="ECO:0000256" key="10">
    <source>
        <dbReference type="ARBA" id="ARBA00022989"/>
    </source>
</evidence>
<name>A0A7R9AB01_9CRUS</name>
<keyword evidence="5" id="KW-0328">Glycosyltransferase</keyword>
<dbReference type="PANTHER" id="PTHR23033:SF14">
    <property type="entry name" value="GLYCOPROTEIN-N-ACETYLGALACTOSAMINE 3-BETA-GALACTOSYLTRANSFERASE 1-RELATED"/>
    <property type="match status" value="1"/>
</dbReference>
<dbReference type="InterPro" id="IPR003378">
    <property type="entry name" value="Fringe-like_glycosylTrfase"/>
</dbReference>
<evidence type="ECO:0000256" key="6">
    <source>
        <dbReference type="ARBA" id="ARBA00022679"/>
    </source>
</evidence>
<evidence type="ECO:0000256" key="12">
    <source>
        <dbReference type="SAM" id="MobiDB-lite"/>
    </source>
</evidence>
<dbReference type="GO" id="GO:0016263">
    <property type="term" value="F:glycoprotein-N-acetylgalactosamine 3-beta-galactosyltransferase activity"/>
    <property type="evidence" value="ECO:0007669"/>
    <property type="project" value="UniProtKB-EC"/>
</dbReference>
<keyword evidence="15" id="KW-1185">Reference proteome</keyword>
<keyword evidence="6" id="KW-0808">Transferase</keyword>
<keyword evidence="7" id="KW-0812">Transmembrane</keyword>
<evidence type="ECO:0000256" key="8">
    <source>
        <dbReference type="ARBA" id="ARBA00022741"/>
    </source>
</evidence>
<dbReference type="EMBL" id="CAJPEV010002979">
    <property type="protein sequence ID" value="CAG0898589.1"/>
    <property type="molecule type" value="Genomic_DNA"/>
</dbReference>
<feature type="compositionally biased region" description="Polar residues" evidence="12">
    <location>
        <begin position="1"/>
        <end position="16"/>
    </location>
</feature>
<protein>
    <recommendedName>
        <fullName evidence="4">N-acetylgalactosaminide beta-1,3-galactosyltransferase</fullName>
        <ecNumber evidence="4">2.4.1.122</ecNumber>
    </recommendedName>
</protein>
<evidence type="ECO:0000256" key="11">
    <source>
        <dbReference type="ARBA" id="ARBA00023136"/>
    </source>
</evidence>
<keyword evidence="10" id="KW-1133">Transmembrane helix</keyword>
<evidence type="ECO:0000256" key="2">
    <source>
        <dbReference type="ARBA" id="ARBA00004922"/>
    </source>
</evidence>
<dbReference type="GO" id="GO:0000166">
    <property type="term" value="F:nucleotide binding"/>
    <property type="evidence" value="ECO:0007669"/>
    <property type="project" value="UniProtKB-KW"/>
</dbReference>
<comment type="subcellular location">
    <subcellularLocation>
        <location evidence="1">Membrane</location>
        <topology evidence="1">Single-pass type II membrane protein</topology>
    </subcellularLocation>
</comment>
<dbReference type="GO" id="GO:0016020">
    <property type="term" value="C:membrane"/>
    <property type="evidence" value="ECO:0007669"/>
    <property type="project" value="UniProtKB-SubCell"/>
</dbReference>
<dbReference type="Pfam" id="PF02434">
    <property type="entry name" value="Fringe"/>
    <property type="match status" value="1"/>
</dbReference>
<dbReference type="OrthoDB" id="414175at2759"/>